<keyword evidence="3 6" id="KW-0812">Transmembrane</keyword>
<sequence>MESHASDFWLFLAGLGLFLLGMSQMEHGFREMAGPTFRRFLQSFTNKPWKGIIAGTVTTAILQSSSLVTLMVLAFLGAGLINLGSAISVILGANLGTTMTAWIVALLGFKISVSAFAYPFIGIGTLTYLTFSRRPVLSFLGLIVLGFGMLFFGLDLMKSAIEDLSERVDFSQLANYGNWVFLLTGIVLTALIQSSSATLVILLSAIHAGVIGIEAGAAVIIGANIGTTVTISLGAFGSKPDKKRLAISHIVFNLTIGFIFFPFVNPCIHLIQSLIPDSGELIQLVFFNTFFNATGILIFYPLLPKLEKWLMKNFQATEENSPTEYIQKADPEIPQVALEALRKENLVLWGKVQGFILLIVKGTRRSDGQKESIWARLIRESRHLDVKYDHLKEIEEEITRFNLQLQKKIQDDESATRYASYTLTTRLLIYAAKNFKDILHNLKELENSEDPVADFVLKEVRTKVTHVFTQVNEALEKEDALRIMESQFHDLKKWQKQLTEKIYEQMDKKSPEVQISTLIHIEEQVFQGLKNIGAAVVHLQHPISQVLDFQTQENGNGS</sequence>
<proteinExistence type="predicted"/>
<dbReference type="PANTHER" id="PTHR10010">
    <property type="entry name" value="SOLUTE CARRIER FAMILY 34 SODIUM PHOSPHATE , MEMBER 2-RELATED"/>
    <property type="match status" value="1"/>
</dbReference>
<evidence type="ECO:0000256" key="3">
    <source>
        <dbReference type="ARBA" id="ARBA00022692"/>
    </source>
</evidence>
<dbReference type="Pfam" id="PF02690">
    <property type="entry name" value="Na_Pi_cotrans"/>
    <property type="match status" value="2"/>
</dbReference>
<evidence type="ECO:0000256" key="4">
    <source>
        <dbReference type="ARBA" id="ARBA00022989"/>
    </source>
</evidence>
<feature type="transmembrane region" description="Helical" evidence="6">
    <location>
        <begin position="174"/>
        <end position="192"/>
    </location>
</feature>
<reference evidence="7 8" key="1">
    <citation type="submission" date="2023-08" db="EMBL/GenBank/DDBJ databases">
        <title>Draft genome sequence of Algoriphagus confluentis.</title>
        <authorList>
            <person name="Takatani N."/>
            <person name="Hosokawa M."/>
            <person name="Sawabe T."/>
        </authorList>
    </citation>
    <scope>NUCLEOTIDE SEQUENCE [LARGE SCALE GENOMIC DNA]</scope>
    <source>
        <strain evidence="7 8">NBRC 111222</strain>
    </source>
</reference>
<evidence type="ECO:0000256" key="2">
    <source>
        <dbReference type="ARBA" id="ARBA00022475"/>
    </source>
</evidence>
<dbReference type="RefSeq" id="WP_338226350.1">
    <property type="nucleotide sequence ID" value="NZ_BTPD01000021.1"/>
</dbReference>
<evidence type="ECO:0000256" key="6">
    <source>
        <dbReference type="SAM" id="Phobius"/>
    </source>
</evidence>
<dbReference type="NCBIfam" id="NF037997">
    <property type="entry name" value="Na_Pi_symport"/>
    <property type="match status" value="1"/>
</dbReference>
<feature type="transmembrane region" description="Helical" evidence="6">
    <location>
        <begin position="136"/>
        <end position="154"/>
    </location>
</feature>
<feature type="transmembrane region" description="Helical" evidence="6">
    <location>
        <begin position="281"/>
        <end position="303"/>
    </location>
</feature>
<organism evidence="7 8">
    <name type="scientific">Algoriphagus confluentis</name>
    <dbReference type="NCBI Taxonomy" id="1697556"/>
    <lineage>
        <taxon>Bacteria</taxon>
        <taxon>Pseudomonadati</taxon>
        <taxon>Bacteroidota</taxon>
        <taxon>Cytophagia</taxon>
        <taxon>Cytophagales</taxon>
        <taxon>Cyclobacteriaceae</taxon>
        <taxon>Algoriphagus</taxon>
    </lineage>
</organism>
<feature type="transmembrane region" description="Helical" evidence="6">
    <location>
        <begin position="250"/>
        <end position="275"/>
    </location>
</feature>
<comment type="caution">
    <text evidence="7">The sequence shown here is derived from an EMBL/GenBank/DDBJ whole genome shotgun (WGS) entry which is preliminary data.</text>
</comment>
<evidence type="ECO:0000313" key="7">
    <source>
        <dbReference type="EMBL" id="GMQ31581.1"/>
    </source>
</evidence>
<dbReference type="Proteomes" id="UP001338309">
    <property type="component" value="Unassembled WGS sequence"/>
</dbReference>
<keyword evidence="4 6" id="KW-1133">Transmembrane helix</keyword>
<protein>
    <submittedName>
        <fullName evidence="7">Na/Pi cotransporter family protein</fullName>
    </submittedName>
</protein>
<dbReference type="EMBL" id="BTPD01000021">
    <property type="protein sequence ID" value="GMQ31581.1"/>
    <property type="molecule type" value="Genomic_DNA"/>
</dbReference>
<evidence type="ECO:0000256" key="5">
    <source>
        <dbReference type="ARBA" id="ARBA00023136"/>
    </source>
</evidence>
<keyword evidence="5 6" id="KW-0472">Membrane</keyword>
<keyword evidence="2" id="KW-1003">Cell membrane</keyword>
<keyword evidence="8" id="KW-1185">Reference proteome</keyword>
<evidence type="ECO:0000256" key="1">
    <source>
        <dbReference type="ARBA" id="ARBA00004651"/>
    </source>
</evidence>
<feature type="transmembrane region" description="Helical" evidence="6">
    <location>
        <begin position="111"/>
        <end position="129"/>
    </location>
</feature>
<evidence type="ECO:0000313" key="8">
    <source>
        <dbReference type="Proteomes" id="UP001338309"/>
    </source>
</evidence>
<accession>A0ABQ6PUE0</accession>
<feature type="transmembrane region" description="Helical" evidence="6">
    <location>
        <begin position="219"/>
        <end position="238"/>
    </location>
</feature>
<gene>
    <name evidence="7" type="ORF">Aconfl_42260</name>
</gene>
<name>A0ABQ6PUE0_9BACT</name>
<dbReference type="InterPro" id="IPR003841">
    <property type="entry name" value="Na/Pi_transpt"/>
</dbReference>
<dbReference type="PANTHER" id="PTHR10010:SF46">
    <property type="entry name" value="SODIUM-DEPENDENT PHOSPHATE TRANSPORT PROTEIN 2B"/>
    <property type="match status" value="1"/>
</dbReference>
<comment type="subcellular location">
    <subcellularLocation>
        <location evidence="1">Cell membrane</location>
        <topology evidence="1">Multi-pass membrane protein</topology>
    </subcellularLocation>
</comment>